<evidence type="ECO:0000313" key="1">
    <source>
        <dbReference type="EMBL" id="RMZ97569.1"/>
    </source>
</evidence>
<dbReference type="InterPro" id="IPR036465">
    <property type="entry name" value="vWFA_dom_sf"/>
</dbReference>
<evidence type="ECO:0000313" key="2">
    <source>
        <dbReference type="Proteomes" id="UP000276133"/>
    </source>
</evidence>
<proteinExistence type="predicted"/>
<sequence>MNTANYHDSSLVQNLISKHEISVDYANRLQYLYGFKTVFIFDDSGSMNSELDDSPLNKTSSQRATRWNELEYFASISLEIANLFDPNGCDVYFLNHQPPIKNIKSVPDFLNYFRQFRPGGYTPLTKTLNQVLNDNAQIVSYEKKLLVIIVTDGEPTDQSGKIDIDGFHKCLLSRKPKDRIFTNIIACTDEQESIDYLNKWDKSIPNLDVVDDFRSEKKQILKAKGSKFRFSYGDYVVKCLLGSVDKTLDKCDETSKEKCTLS</sequence>
<keyword evidence="2" id="KW-1185">Reference proteome</keyword>
<dbReference type="PANTHER" id="PTHR34706:SF1">
    <property type="entry name" value="VWFA DOMAIN-CONTAINING PROTEIN"/>
    <property type="match status" value="1"/>
</dbReference>
<reference evidence="1 2" key="1">
    <citation type="journal article" date="2018" name="Sci. Rep.">
        <title>Genomic signatures of local adaptation to the degree of environmental predictability in rotifers.</title>
        <authorList>
            <person name="Franch-Gras L."/>
            <person name="Hahn C."/>
            <person name="Garcia-Roger E.M."/>
            <person name="Carmona M.J."/>
            <person name="Serra M."/>
            <person name="Gomez A."/>
        </authorList>
    </citation>
    <scope>NUCLEOTIDE SEQUENCE [LARGE SCALE GENOMIC DNA]</scope>
    <source>
        <strain evidence="1">HYR1</strain>
    </source>
</reference>
<dbReference type="OrthoDB" id="2142040at2759"/>
<dbReference type="PANTHER" id="PTHR34706">
    <property type="entry name" value="SLR1338 PROTEIN"/>
    <property type="match status" value="1"/>
</dbReference>
<dbReference type="EMBL" id="REGN01011331">
    <property type="protein sequence ID" value="RMZ97569.1"/>
    <property type="molecule type" value="Genomic_DNA"/>
</dbReference>
<dbReference type="AlphaFoldDB" id="A0A3M7PEX5"/>
<organism evidence="1 2">
    <name type="scientific">Brachionus plicatilis</name>
    <name type="common">Marine rotifer</name>
    <name type="synonym">Brachionus muelleri</name>
    <dbReference type="NCBI Taxonomy" id="10195"/>
    <lineage>
        <taxon>Eukaryota</taxon>
        <taxon>Metazoa</taxon>
        <taxon>Spiralia</taxon>
        <taxon>Gnathifera</taxon>
        <taxon>Rotifera</taxon>
        <taxon>Eurotatoria</taxon>
        <taxon>Monogononta</taxon>
        <taxon>Pseudotrocha</taxon>
        <taxon>Ploima</taxon>
        <taxon>Brachionidae</taxon>
        <taxon>Brachionus</taxon>
    </lineage>
</organism>
<dbReference type="STRING" id="10195.A0A3M7PEX5"/>
<dbReference type="Proteomes" id="UP000276133">
    <property type="component" value="Unassembled WGS sequence"/>
</dbReference>
<gene>
    <name evidence="1" type="ORF">BpHYR1_048239</name>
</gene>
<name>A0A3M7PEX5_BRAPC</name>
<dbReference type="Gene3D" id="3.40.50.410">
    <property type="entry name" value="von Willebrand factor, type A domain"/>
    <property type="match status" value="1"/>
</dbReference>
<dbReference type="SUPFAM" id="SSF53300">
    <property type="entry name" value="vWA-like"/>
    <property type="match status" value="1"/>
</dbReference>
<protein>
    <submittedName>
        <fullName evidence="1">von willebrand factor</fullName>
    </submittedName>
</protein>
<accession>A0A3M7PEX5</accession>
<comment type="caution">
    <text evidence="1">The sequence shown here is derived from an EMBL/GenBank/DDBJ whole genome shotgun (WGS) entry which is preliminary data.</text>
</comment>